<evidence type="ECO:0000259" key="1">
    <source>
        <dbReference type="SMART" id="SM00960"/>
    </source>
</evidence>
<dbReference type="SMART" id="SM00960">
    <property type="entry name" value="Robl_LC7"/>
    <property type="match status" value="1"/>
</dbReference>
<dbReference type="InterPro" id="IPR004942">
    <property type="entry name" value="Roadblock/LAMTOR2_dom"/>
</dbReference>
<dbReference type="Proteomes" id="UP000248856">
    <property type="component" value="Unassembled WGS sequence"/>
</dbReference>
<organism evidence="2 3">
    <name type="scientific">Paracidovorax anthurii</name>
    <dbReference type="NCBI Taxonomy" id="78229"/>
    <lineage>
        <taxon>Bacteria</taxon>
        <taxon>Pseudomonadati</taxon>
        <taxon>Pseudomonadota</taxon>
        <taxon>Betaproteobacteria</taxon>
        <taxon>Burkholderiales</taxon>
        <taxon>Comamonadaceae</taxon>
        <taxon>Paracidovorax</taxon>
    </lineage>
</organism>
<feature type="domain" description="Roadblock/LAMTOR2" evidence="1">
    <location>
        <begin position="17"/>
        <end position="110"/>
    </location>
</feature>
<proteinExistence type="predicted"/>
<evidence type="ECO:0000313" key="2">
    <source>
        <dbReference type="EMBL" id="RAR76061.1"/>
    </source>
</evidence>
<keyword evidence="3" id="KW-1185">Reference proteome</keyword>
<dbReference type="OrthoDB" id="8853688at2"/>
<dbReference type="AlphaFoldDB" id="A0A328YPW3"/>
<dbReference type="Gene3D" id="3.30.450.30">
    <property type="entry name" value="Dynein light chain 2a, cytoplasmic"/>
    <property type="match status" value="1"/>
</dbReference>
<evidence type="ECO:0000313" key="3">
    <source>
        <dbReference type="Proteomes" id="UP000248856"/>
    </source>
</evidence>
<dbReference type="Pfam" id="PF03259">
    <property type="entry name" value="Robl_LC7"/>
    <property type="match status" value="1"/>
</dbReference>
<accession>A0A328YPW3</accession>
<dbReference type="SUPFAM" id="SSF103196">
    <property type="entry name" value="Roadblock/LC7 domain"/>
    <property type="match status" value="1"/>
</dbReference>
<comment type="caution">
    <text evidence="2">The sequence shown here is derived from an EMBL/GenBank/DDBJ whole genome shotgun (WGS) entry which is preliminary data.</text>
</comment>
<reference evidence="2 3" key="1">
    <citation type="submission" date="2018-06" db="EMBL/GenBank/DDBJ databases">
        <title>Genomic Encyclopedia of Archaeal and Bacterial Type Strains, Phase II (KMG-II): from individual species to whole genera.</title>
        <authorList>
            <person name="Goeker M."/>
        </authorList>
    </citation>
    <scope>NUCLEOTIDE SEQUENCE [LARGE SCALE GENOMIC DNA]</scope>
    <source>
        <strain evidence="2 3">CFPB 3232</strain>
    </source>
</reference>
<dbReference type="EMBL" id="QLTA01000055">
    <property type="protein sequence ID" value="RAR76061.1"/>
    <property type="molecule type" value="Genomic_DNA"/>
</dbReference>
<protein>
    <recommendedName>
        <fullName evidence="1">Roadblock/LAMTOR2 domain-containing protein</fullName>
    </recommendedName>
</protein>
<dbReference type="RefSeq" id="WP_111881163.1">
    <property type="nucleotide sequence ID" value="NZ_CBCSGC010000093.1"/>
</dbReference>
<gene>
    <name evidence="2" type="ORF">AX018_10558</name>
</gene>
<sequence length="134" mass="13958">MNSKALTVIPPERAQAARQVLDGVVATSGGVRMALISTLDGFEVASLAAGGEPQVRRLAAMAGSLMAMARAVGREIDHPGCRRLTFETDAGLAVFQAIGGPFPCILCLVLEKDAVFGRALWTAAEVARQLGHDG</sequence>
<name>A0A328YPW3_9BURK</name>